<feature type="region of interest" description="Disordered" evidence="1">
    <location>
        <begin position="1"/>
        <end position="23"/>
    </location>
</feature>
<dbReference type="RefSeq" id="XP_024581376.1">
    <property type="nucleotide sequence ID" value="XM_024715705.1"/>
</dbReference>
<proteinExistence type="predicted"/>
<dbReference type="GeneID" id="36396384"/>
<protein>
    <submittedName>
        <fullName evidence="2">Uncharacterized protein</fullName>
    </submittedName>
</protein>
<dbReference type="Proteomes" id="UP000054928">
    <property type="component" value="Unassembled WGS sequence"/>
</dbReference>
<dbReference type="EMBL" id="CCYD01001336">
    <property type="protein sequence ID" value="CEG45007.1"/>
    <property type="molecule type" value="Genomic_DNA"/>
</dbReference>
<name>A0A0P1ASP4_PLAHL</name>
<evidence type="ECO:0000313" key="3">
    <source>
        <dbReference type="Proteomes" id="UP000054928"/>
    </source>
</evidence>
<dbReference type="AlphaFoldDB" id="A0A0P1ASP4"/>
<evidence type="ECO:0000256" key="1">
    <source>
        <dbReference type="SAM" id="MobiDB-lite"/>
    </source>
</evidence>
<keyword evidence="3" id="KW-1185">Reference proteome</keyword>
<accession>A0A0P1ASP4</accession>
<organism evidence="2 3">
    <name type="scientific">Plasmopara halstedii</name>
    <name type="common">Downy mildew of sunflower</name>
    <dbReference type="NCBI Taxonomy" id="4781"/>
    <lineage>
        <taxon>Eukaryota</taxon>
        <taxon>Sar</taxon>
        <taxon>Stramenopiles</taxon>
        <taxon>Oomycota</taxon>
        <taxon>Peronosporomycetes</taxon>
        <taxon>Peronosporales</taxon>
        <taxon>Peronosporaceae</taxon>
        <taxon>Plasmopara</taxon>
    </lineage>
</organism>
<reference evidence="3" key="1">
    <citation type="submission" date="2014-09" db="EMBL/GenBank/DDBJ databases">
        <authorList>
            <person name="Sharma Rahul"/>
            <person name="Thines Marco"/>
        </authorList>
    </citation>
    <scope>NUCLEOTIDE SEQUENCE [LARGE SCALE GENOMIC DNA]</scope>
</reference>
<evidence type="ECO:0000313" key="2">
    <source>
        <dbReference type="EMBL" id="CEG45007.1"/>
    </source>
</evidence>
<feature type="compositionally biased region" description="Low complexity" evidence="1">
    <location>
        <begin position="14"/>
        <end position="23"/>
    </location>
</feature>
<sequence>MVKSVPTSLEGHKTMSSKSSTTNSAKPIMLKICIQAITLPTAPFWGPYIFKGRVPNQAKERKKNERSLGVVSSLEPPVLKLTN</sequence>